<gene>
    <name evidence="5" type="ORF">G6F50_002028</name>
</gene>
<feature type="chain" id="PRO_5040157287" description="GH16 domain-containing protein" evidence="3">
    <location>
        <begin position="19"/>
        <end position="480"/>
    </location>
</feature>
<dbReference type="Proteomes" id="UP000740926">
    <property type="component" value="Unassembled WGS sequence"/>
</dbReference>
<accession>A0A9P6ZBH4</accession>
<dbReference type="GO" id="GO:0004553">
    <property type="term" value="F:hydrolase activity, hydrolyzing O-glycosyl compounds"/>
    <property type="evidence" value="ECO:0007669"/>
    <property type="project" value="InterPro"/>
</dbReference>
<dbReference type="InterPro" id="IPR013320">
    <property type="entry name" value="ConA-like_dom_sf"/>
</dbReference>
<evidence type="ECO:0000256" key="3">
    <source>
        <dbReference type="SAM" id="SignalP"/>
    </source>
</evidence>
<dbReference type="PANTHER" id="PTHR10963">
    <property type="entry name" value="GLYCOSYL HYDROLASE-RELATED"/>
    <property type="match status" value="1"/>
</dbReference>
<evidence type="ECO:0000259" key="4">
    <source>
        <dbReference type="PROSITE" id="PS51762"/>
    </source>
</evidence>
<dbReference type="SUPFAM" id="SSF58038">
    <property type="entry name" value="SNARE fusion complex"/>
    <property type="match status" value="1"/>
</dbReference>
<dbReference type="CDD" id="cd15853">
    <property type="entry name" value="SNARE_Bet1"/>
    <property type="match status" value="1"/>
</dbReference>
<sequence length="480" mass="54256">MKIYIAPCLLFFANGLFGFELNKEAYQAKQSNYRVRTPIHAASSNISSSLINNDILGNNLCLVFEDHFNTLNFKNWQHEITLSGGGNWEFQYYTNNRSNSFVEDGILYIKPTLTADAIGEEAVKEGGRIALYSGQPSEDCTDHSNFGCERISGAPAGGVYINPIQSARLRTVNSMSIRYGKVEVRARTPRGDWLWPAIWMLPKDSVYGTWPASGEIDIMESRGNKGYPYGNTSQILSTLHWGPNFYLNKYHLTQGQIQSKTGTFSDSFHIYGLEWSKEGLRTYVDDQTVLQVDFDKSAWEKGEFDEKTTMNPWKGGDISAPFDQEFYLIMNLAVGGVNGFWPDHPSKPWMNNSPHAPNEFYNAKNKWLPTWGAGNRRALAIDWVKLKLYYRSYQNLHNRSALLGDSGRSQTPSPSREMDSVKLKMNDRDLDYLESQNDEDITGLSAKVKLLKNITGKIGDEIRYGNGLIDNMVTVAPFLV</sequence>
<evidence type="ECO:0000313" key="6">
    <source>
        <dbReference type="Proteomes" id="UP000740926"/>
    </source>
</evidence>
<dbReference type="Pfam" id="PF00722">
    <property type="entry name" value="Glyco_hydro_16"/>
    <property type="match status" value="1"/>
</dbReference>
<dbReference type="GO" id="GO:0005975">
    <property type="term" value="P:carbohydrate metabolic process"/>
    <property type="evidence" value="ECO:0007669"/>
    <property type="project" value="InterPro"/>
</dbReference>
<comment type="subcellular location">
    <subcellularLocation>
        <location evidence="2">Endomembrane system</location>
        <topology evidence="2">Single-pass type IV membrane protein</topology>
    </subcellularLocation>
</comment>
<dbReference type="InterPro" id="IPR050546">
    <property type="entry name" value="Glycosyl_Hydrlase_16"/>
</dbReference>
<comment type="similarity">
    <text evidence="1">Belongs to the glycosyl hydrolase 16 family.</text>
</comment>
<dbReference type="PROSITE" id="PS51762">
    <property type="entry name" value="GH16_2"/>
    <property type="match status" value="1"/>
</dbReference>
<dbReference type="PANTHER" id="PTHR10963:SF55">
    <property type="entry name" value="GLYCOSIDE HYDROLASE FAMILY 16 PROTEIN"/>
    <property type="match status" value="1"/>
</dbReference>
<dbReference type="SUPFAM" id="SSF49899">
    <property type="entry name" value="Concanavalin A-like lectins/glucanases"/>
    <property type="match status" value="1"/>
</dbReference>
<proteinExistence type="inferred from homology"/>
<dbReference type="EMBL" id="JAANIU010000180">
    <property type="protein sequence ID" value="KAG1574375.1"/>
    <property type="molecule type" value="Genomic_DNA"/>
</dbReference>
<comment type="caution">
    <text evidence="5">The sequence shown here is derived from an EMBL/GenBank/DDBJ whole genome shotgun (WGS) entry which is preliminary data.</text>
</comment>
<protein>
    <recommendedName>
        <fullName evidence="4">GH16 domain-containing protein</fullName>
    </recommendedName>
</protein>
<evidence type="ECO:0000256" key="2">
    <source>
        <dbReference type="ARBA" id="ARBA00046280"/>
    </source>
</evidence>
<feature type="signal peptide" evidence="3">
    <location>
        <begin position="1"/>
        <end position="18"/>
    </location>
</feature>
<evidence type="ECO:0000313" key="5">
    <source>
        <dbReference type="EMBL" id="KAG1574375.1"/>
    </source>
</evidence>
<evidence type="ECO:0000256" key="1">
    <source>
        <dbReference type="ARBA" id="ARBA00006865"/>
    </source>
</evidence>
<keyword evidence="3" id="KW-0732">Signal</keyword>
<name>A0A9P6ZBH4_9FUNG</name>
<feature type="domain" description="GH16" evidence="4">
    <location>
        <begin position="41"/>
        <end position="392"/>
    </location>
</feature>
<organism evidence="5 6">
    <name type="scientific">Rhizopus delemar</name>
    <dbReference type="NCBI Taxonomy" id="936053"/>
    <lineage>
        <taxon>Eukaryota</taxon>
        <taxon>Fungi</taxon>
        <taxon>Fungi incertae sedis</taxon>
        <taxon>Mucoromycota</taxon>
        <taxon>Mucoromycotina</taxon>
        <taxon>Mucoromycetes</taxon>
        <taxon>Mucorales</taxon>
        <taxon>Mucorineae</taxon>
        <taxon>Rhizopodaceae</taxon>
        <taxon>Rhizopus</taxon>
    </lineage>
</organism>
<keyword evidence="6" id="KW-1185">Reference proteome</keyword>
<dbReference type="InterPro" id="IPR000757">
    <property type="entry name" value="Beta-glucanase-like"/>
</dbReference>
<dbReference type="AlphaFoldDB" id="A0A9P6ZBH4"/>
<dbReference type="Gene3D" id="2.60.120.200">
    <property type="match status" value="1"/>
</dbReference>
<dbReference type="CDD" id="cd08024">
    <property type="entry name" value="GH16_CCF"/>
    <property type="match status" value="1"/>
</dbReference>
<dbReference type="InterPro" id="IPR039899">
    <property type="entry name" value="BET1_SNARE"/>
</dbReference>
<reference evidence="5 6" key="1">
    <citation type="journal article" date="2020" name="Microb. Genom.">
        <title>Genetic diversity of clinical and environmental Mucorales isolates obtained from an investigation of mucormycosis cases among solid organ transplant recipients.</title>
        <authorList>
            <person name="Nguyen M.H."/>
            <person name="Kaul D."/>
            <person name="Muto C."/>
            <person name="Cheng S.J."/>
            <person name="Richter R.A."/>
            <person name="Bruno V.M."/>
            <person name="Liu G."/>
            <person name="Beyhan S."/>
            <person name="Sundermann A.J."/>
            <person name="Mounaud S."/>
            <person name="Pasculle A.W."/>
            <person name="Nierman W.C."/>
            <person name="Driscoll E."/>
            <person name="Cumbie R."/>
            <person name="Clancy C.J."/>
            <person name="Dupont C.L."/>
        </authorList>
    </citation>
    <scope>NUCLEOTIDE SEQUENCE [LARGE SCALE GENOMIC DNA]</scope>
    <source>
        <strain evidence="5 6">GL24</strain>
    </source>
</reference>
<dbReference type="GO" id="GO:0012505">
    <property type="term" value="C:endomembrane system"/>
    <property type="evidence" value="ECO:0007669"/>
    <property type="project" value="UniProtKB-SubCell"/>
</dbReference>